<dbReference type="EMBL" id="CP109965">
    <property type="protein sequence ID" value="WAJ70707.1"/>
    <property type="molecule type" value="Genomic_DNA"/>
</dbReference>
<protein>
    <submittedName>
        <fullName evidence="1">TIGR03087 family PEP-CTERM/XrtA system glycosyltransferase</fullName>
    </submittedName>
</protein>
<evidence type="ECO:0000313" key="2">
    <source>
        <dbReference type="Proteomes" id="UP001163726"/>
    </source>
</evidence>
<keyword evidence="2" id="KW-1185">Reference proteome</keyword>
<organism evidence="1 2">
    <name type="scientific">Catenovulum adriaticum</name>
    <dbReference type="NCBI Taxonomy" id="2984846"/>
    <lineage>
        <taxon>Bacteria</taxon>
        <taxon>Pseudomonadati</taxon>
        <taxon>Pseudomonadota</taxon>
        <taxon>Gammaproteobacteria</taxon>
        <taxon>Alteromonadales</taxon>
        <taxon>Alteromonadaceae</taxon>
        <taxon>Catenovulum</taxon>
    </lineage>
</organism>
<dbReference type="Pfam" id="PF13692">
    <property type="entry name" value="Glyco_trans_1_4"/>
    <property type="match status" value="1"/>
</dbReference>
<dbReference type="PANTHER" id="PTHR12526:SF600">
    <property type="entry name" value="GLYCOSYL TRANSFERASE GROUP 1"/>
    <property type="match status" value="1"/>
</dbReference>
<evidence type="ECO:0000313" key="1">
    <source>
        <dbReference type="EMBL" id="WAJ70707.1"/>
    </source>
</evidence>
<dbReference type="Proteomes" id="UP001163726">
    <property type="component" value="Chromosome"/>
</dbReference>
<dbReference type="PANTHER" id="PTHR12526">
    <property type="entry name" value="GLYCOSYLTRANSFERASE"/>
    <property type="match status" value="1"/>
</dbReference>
<proteinExistence type="predicted"/>
<dbReference type="SUPFAM" id="SSF53756">
    <property type="entry name" value="UDP-Glycosyltransferase/glycogen phosphorylase"/>
    <property type="match status" value="1"/>
</dbReference>
<name>A0ABY7APP7_9ALTE</name>
<gene>
    <name evidence="1" type="ORF">OLW01_02510</name>
</gene>
<dbReference type="InterPro" id="IPR017521">
    <property type="entry name" value="Sugar_tfrase_PEP-CTERM_Stp1"/>
</dbReference>
<accession>A0ABY7APP7</accession>
<reference evidence="1" key="1">
    <citation type="submission" date="2022-10" db="EMBL/GenBank/DDBJ databases">
        <title>Catenovulum adriacola sp. nov. isolated in the Harbour of Susak.</title>
        <authorList>
            <person name="Schoch T."/>
            <person name="Reich S.J."/>
            <person name="Stoeferle S."/>
            <person name="Flaiz M."/>
            <person name="Kazda M."/>
            <person name="Riedel C.U."/>
            <person name="Duerre P."/>
        </authorList>
    </citation>
    <scope>NUCLEOTIDE SEQUENCE</scope>
    <source>
        <strain evidence="1">TS8</strain>
    </source>
</reference>
<dbReference type="NCBIfam" id="TIGR03087">
    <property type="entry name" value="stp1"/>
    <property type="match status" value="1"/>
</dbReference>
<dbReference type="Gene3D" id="3.40.50.2000">
    <property type="entry name" value="Glycogen Phosphorylase B"/>
    <property type="match status" value="2"/>
</dbReference>
<sequence length="402" mass="46053">MEPLLFLCHRIPFPPNKGDKIRSFNILKYLSQSYDIYLGAFVDDENDWQYLDALKPYCKSSCILPLPKKRATIKGCTAFLTGNPITIPYYADWQMKAWVEQVVASHIELSKAFIYSSSMAQYLERPGYNFLTKVIDFVDVDSDKWRQYAQGKRGIMRWVYHREYKRLAQYENDICAHFQASIFVSQDEAEHFKQRQSEANANKVHAIQNGVDSEYFNTNASGIKPLITSEPSICFTGAMDYWANVDAVVWFCEAVWPELKKQIPQLTFNIVGGNPTEKVKALSRLEGVNVTGRVEDVRPYIKAATLVVAPMRIARGIQNKVLEAMAMSKTVVMTSMAAEGIQLPFIQKQYIQDDEQETIKVIKTLFSDQESLDKVGSANLEIIQSHYQWQAVLKPFDQIFIE</sequence>
<dbReference type="RefSeq" id="WP_268075056.1">
    <property type="nucleotide sequence ID" value="NZ_CP109965.1"/>
</dbReference>
<dbReference type="CDD" id="cd03801">
    <property type="entry name" value="GT4_PimA-like"/>
    <property type="match status" value="1"/>
</dbReference>